<proteinExistence type="predicted"/>
<evidence type="ECO:0000313" key="2">
    <source>
        <dbReference type="EMBL" id="RTH25799.1"/>
    </source>
</evidence>
<dbReference type="AlphaFoldDB" id="A0A430RXU2"/>
<dbReference type="Proteomes" id="UP000287306">
    <property type="component" value="Unassembled WGS sequence"/>
</dbReference>
<feature type="domain" description="Peptidase C39" evidence="1">
    <location>
        <begin position="37"/>
        <end position="179"/>
    </location>
</feature>
<sequence>MVPTLKLVLLFWAFFGQVEALSSSSYRTLRYTHVVGQTDWYTCGAVAVATLLTYYYDDPATESEVLEVAVRETEASGKDPREGLTALSLKRYLQGRGYEVKAYRVDLEGLADYFRRGGLPVIGHVTKPQLHFLVIAGIVDPPGGGPAQVLLADSSWGRRIVPIEALVTEKGFSGVILLALPRSAAQMGRVRANQEAELSWALSRLRRLEALGGRWP</sequence>
<name>A0A430RXU2_THESC</name>
<dbReference type="GO" id="GO:0016020">
    <property type="term" value="C:membrane"/>
    <property type="evidence" value="ECO:0007669"/>
    <property type="project" value="InterPro"/>
</dbReference>
<accession>A0A430RXU2</accession>
<organism evidence="2 3">
    <name type="scientific">Thermus scotoductus</name>
    <dbReference type="NCBI Taxonomy" id="37636"/>
    <lineage>
        <taxon>Bacteria</taxon>
        <taxon>Thermotogati</taxon>
        <taxon>Deinococcota</taxon>
        <taxon>Deinococci</taxon>
        <taxon>Thermales</taxon>
        <taxon>Thermaceae</taxon>
        <taxon>Thermus</taxon>
    </lineage>
</organism>
<dbReference type="PROSITE" id="PS50990">
    <property type="entry name" value="PEPTIDASE_C39"/>
    <property type="match status" value="1"/>
</dbReference>
<dbReference type="InterPro" id="IPR005074">
    <property type="entry name" value="Peptidase_C39"/>
</dbReference>
<reference evidence="2 3" key="1">
    <citation type="journal article" date="2019" name="Extremophiles">
        <title>Biogeography of thermophiles and predominance of Thermus scotoductus in domestic water heaters.</title>
        <authorList>
            <person name="Wilpiszeski R.L."/>
            <person name="Zhang Z."/>
            <person name="House C.H."/>
        </authorList>
    </citation>
    <scope>NUCLEOTIDE SEQUENCE [LARGE SCALE GENOMIC DNA]</scope>
    <source>
        <strain evidence="2 3">25_S25</strain>
    </source>
</reference>
<protein>
    <submittedName>
        <fullName evidence="2">Peptidase C39</fullName>
    </submittedName>
</protein>
<evidence type="ECO:0000313" key="3">
    <source>
        <dbReference type="Proteomes" id="UP000287306"/>
    </source>
</evidence>
<evidence type="ECO:0000259" key="1">
    <source>
        <dbReference type="PROSITE" id="PS50990"/>
    </source>
</evidence>
<dbReference type="Pfam" id="PF03412">
    <property type="entry name" value="Peptidase_C39"/>
    <property type="match status" value="1"/>
</dbReference>
<dbReference type="GO" id="GO:0008233">
    <property type="term" value="F:peptidase activity"/>
    <property type="evidence" value="ECO:0007669"/>
    <property type="project" value="InterPro"/>
</dbReference>
<comment type="caution">
    <text evidence="2">The sequence shown here is derived from an EMBL/GenBank/DDBJ whole genome shotgun (WGS) entry which is preliminary data.</text>
</comment>
<dbReference type="RefSeq" id="WP_126201504.1">
    <property type="nucleotide sequence ID" value="NZ_PELY01000206.1"/>
</dbReference>
<dbReference type="Gene3D" id="3.90.70.10">
    <property type="entry name" value="Cysteine proteinases"/>
    <property type="match status" value="1"/>
</dbReference>
<gene>
    <name evidence="2" type="ORF">CSW38_07220</name>
</gene>
<dbReference type="GO" id="GO:0005524">
    <property type="term" value="F:ATP binding"/>
    <property type="evidence" value="ECO:0007669"/>
    <property type="project" value="InterPro"/>
</dbReference>
<dbReference type="EMBL" id="PELY01000206">
    <property type="protein sequence ID" value="RTH25799.1"/>
    <property type="molecule type" value="Genomic_DNA"/>
</dbReference>
<dbReference type="GO" id="GO:0006508">
    <property type="term" value="P:proteolysis"/>
    <property type="evidence" value="ECO:0007669"/>
    <property type="project" value="InterPro"/>
</dbReference>